<feature type="chain" id="PRO_5026936585" evidence="8">
    <location>
        <begin position="19"/>
        <end position="675"/>
    </location>
</feature>
<dbReference type="InterPro" id="IPR013083">
    <property type="entry name" value="Znf_RING/FYVE/PHD"/>
</dbReference>
<feature type="transmembrane region" description="Helical" evidence="7">
    <location>
        <begin position="335"/>
        <end position="359"/>
    </location>
</feature>
<evidence type="ECO:0000256" key="3">
    <source>
        <dbReference type="ARBA" id="ARBA00022448"/>
    </source>
</evidence>
<evidence type="ECO:0000259" key="9">
    <source>
        <dbReference type="PROSITE" id="PS50271"/>
    </source>
</evidence>
<dbReference type="SUPFAM" id="SSF57850">
    <property type="entry name" value="RING/U-box"/>
    <property type="match status" value="1"/>
</dbReference>
<organism evidence="10">
    <name type="scientific">uncultured Truepera sp</name>
    <dbReference type="NCBI Taxonomy" id="543023"/>
    <lineage>
        <taxon>Bacteria</taxon>
        <taxon>Thermotogati</taxon>
        <taxon>Deinococcota</taxon>
        <taxon>Deinococci</taxon>
        <taxon>Trueperales</taxon>
        <taxon>Trueperaceae</taxon>
        <taxon>Truepera</taxon>
        <taxon>environmental samples</taxon>
    </lineage>
</organism>
<evidence type="ECO:0000256" key="8">
    <source>
        <dbReference type="SAM" id="SignalP"/>
    </source>
</evidence>
<feature type="signal peptide" evidence="8">
    <location>
        <begin position="1"/>
        <end position="18"/>
    </location>
</feature>
<dbReference type="InterPro" id="IPR003148">
    <property type="entry name" value="RCK_N"/>
</dbReference>
<dbReference type="GO" id="GO:0006813">
    <property type="term" value="P:potassium ion transport"/>
    <property type="evidence" value="ECO:0007669"/>
    <property type="project" value="InterPro"/>
</dbReference>
<dbReference type="Pfam" id="PF02254">
    <property type="entry name" value="TrkA_N"/>
    <property type="match status" value="1"/>
</dbReference>
<accession>A0A6J4VVX4</accession>
<feature type="transmembrane region" description="Helical" evidence="7">
    <location>
        <begin position="106"/>
        <end position="128"/>
    </location>
</feature>
<feature type="transmembrane region" description="Helical" evidence="7">
    <location>
        <begin position="196"/>
        <end position="217"/>
    </location>
</feature>
<dbReference type="InterPro" id="IPR001607">
    <property type="entry name" value="Znf_UBP"/>
</dbReference>
<keyword evidence="5 7" id="KW-1133">Transmembrane helix</keyword>
<dbReference type="Pfam" id="PF00999">
    <property type="entry name" value="Na_H_Exchanger"/>
    <property type="match status" value="1"/>
</dbReference>
<feature type="domain" description="UBP-type" evidence="9">
    <location>
        <begin position="593"/>
        <end position="675"/>
    </location>
</feature>
<evidence type="ECO:0000256" key="5">
    <source>
        <dbReference type="ARBA" id="ARBA00022989"/>
    </source>
</evidence>
<dbReference type="GO" id="GO:0015297">
    <property type="term" value="F:antiporter activity"/>
    <property type="evidence" value="ECO:0007669"/>
    <property type="project" value="InterPro"/>
</dbReference>
<feature type="transmembrane region" description="Helical" evidence="7">
    <location>
        <begin position="166"/>
        <end position="190"/>
    </location>
</feature>
<protein>
    <submittedName>
        <fullName evidence="10">Inner membrane protein, KefB/KefC family</fullName>
    </submittedName>
</protein>
<keyword evidence="8" id="KW-0732">Signal</keyword>
<evidence type="ECO:0000256" key="4">
    <source>
        <dbReference type="ARBA" id="ARBA00022692"/>
    </source>
</evidence>
<feature type="transmembrane region" description="Helical" evidence="7">
    <location>
        <begin position="134"/>
        <end position="154"/>
    </location>
</feature>
<keyword evidence="3" id="KW-0813">Transport</keyword>
<feature type="transmembrane region" description="Helical" evidence="7">
    <location>
        <begin position="51"/>
        <end position="69"/>
    </location>
</feature>
<dbReference type="Gene3D" id="3.30.40.10">
    <property type="entry name" value="Zinc/RING finger domain, C3HC4 (zinc finger)"/>
    <property type="match status" value="1"/>
</dbReference>
<sequence>MVLRLALLLAPFLSFASAAGETPAFFTEVTVLLVISAIIAYICFRLGLVPIIGFLVAGVLIGPNALGLVRDAELIDAAAELGVIFLLFTIGIEFSLAQLARIRRLIFVGGGLQVGVTVALVTGLLALFGVDWRVGVFTGCLVALSSTAIVLKLFEAKGGTGSPIGNVSLGVLIFQDLAVVVMVLVIPMLGEGGGSALGFSWALLKAGGLIVVVLTLATRVMPHILEAVARTCSPEIFLLTIVAICLGTAYITSLAGVSLSLGAFLAGLLVSESRFGQQALGEILPLQIIFSAAFFISVGLLLDLGFVVMNLPLVLAAILGVLVIKTLVTTGAARLLGYPLSVALPAGFLLAQVGEFSFVLERAGREVGLSPAGLGEAGAQTFIATTVLLMGATPFLGQIGRRVKTSLPTPQAPAAETLDPSAFAGLQNHVIIAGYGDVARRLTGVLGRTQTPFVIVTLSPTGATEAEEREHHAVRGDYAKASVLSAVGLARARLLVVADDDPAMTLRVISVVRGLAPELYLVGRTRTHAQALALKQAGANAVISDEYAVTERLITDVLEGVGLTSEDAQRYAEAYEPPALPPVSLTDAQQGNPTCTHTDQAHTVSPLTEGCEECLKLGDRWVHLRVCMSCGHVGCCDDSKNKHATGHFHGTGHPIIRSLERGEDWAYCYEDEATL</sequence>
<name>A0A6J4VVX4_9DEIN</name>
<proteinExistence type="inferred from homology"/>
<evidence type="ECO:0000256" key="7">
    <source>
        <dbReference type="SAM" id="Phobius"/>
    </source>
</evidence>
<dbReference type="Gene3D" id="3.40.50.720">
    <property type="entry name" value="NAD(P)-binding Rossmann-like Domain"/>
    <property type="match status" value="1"/>
</dbReference>
<evidence type="ECO:0000256" key="2">
    <source>
        <dbReference type="ARBA" id="ARBA00005551"/>
    </source>
</evidence>
<dbReference type="InterPro" id="IPR036291">
    <property type="entry name" value="NAD(P)-bd_dom_sf"/>
</dbReference>
<feature type="transmembrane region" description="Helical" evidence="7">
    <location>
        <begin position="308"/>
        <end position="328"/>
    </location>
</feature>
<evidence type="ECO:0000256" key="1">
    <source>
        <dbReference type="ARBA" id="ARBA00004141"/>
    </source>
</evidence>
<evidence type="ECO:0000256" key="6">
    <source>
        <dbReference type="ARBA" id="ARBA00023136"/>
    </source>
</evidence>
<dbReference type="InterPro" id="IPR038770">
    <property type="entry name" value="Na+/solute_symporter_sf"/>
</dbReference>
<keyword evidence="6 7" id="KW-0472">Membrane</keyword>
<dbReference type="AlphaFoldDB" id="A0A6J4VVX4"/>
<feature type="transmembrane region" description="Helical" evidence="7">
    <location>
        <begin position="283"/>
        <end position="302"/>
    </location>
</feature>
<dbReference type="SUPFAM" id="SSF51735">
    <property type="entry name" value="NAD(P)-binding Rossmann-fold domains"/>
    <property type="match status" value="1"/>
</dbReference>
<dbReference type="PANTHER" id="PTHR42751:SF3">
    <property type="entry name" value="SODIUM_GLUTAMATE SYMPORTER"/>
    <property type="match status" value="1"/>
</dbReference>
<dbReference type="PANTHER" id="PTHR42751">
    <property type="entry name" value="SODIUM/HYDROGEN EXCHANGER FAMILY/TRKA DOMAIN PROTEIN"/>
    <property type="match status" value="1"/>
</dbReference>
<comment type="subcellular location">
    <subcellularLocation>
        <location evidence="1">Membrane</location>
        <topology evidence="1">Multi-pass membrane protein</topology>
    </subcellularLocation>
</comment>
<dbReference type="GO" id="GO:0008270">
    <property type="term" value="F:zinc ion binding"/>
    <property type="evidence" value="ECO:0007669"/>
    <property type="project" value="InterPro"/>
</dbReference>
<dbReference type="Pfam" id="PF02148">
    <property type="entry name" value="zf-UBP"/>
    <property type="match status" value="1"/>
</dbReference>
<comment type="similarity">
    <text evidence="2">Belongs to the monovalent cation:proton antiporter 2 (CPA2) transporter (TC 2.A.37) family.</text>
</comment>
<dbReference type="GO" id="GO:0016020">
    <property type="term" value="C:membrane"/>
    <property type="evidence" value="ECO:0007669"/>
    <property type="project" value="UniProtKB-SubCell"/>
</dbReference>
<dbReference type="GO" id="GO:1902600">
    <property type="term" value="P:proton transmembrane transport"/>
    <property type="evidence" value="ECO:0007669"/>
    <property type="project" value="InterPro"/>
</dbReference>
<feature type="transmembrane region" description="Helical" evidence="7">
    <location>
        <begin position="81"/>
        <end position="99"/>
    </location>
</feature>
<dbReference type="Gene3D" id="1.20.1530.20">
    <property type="match status" value="1"/>
</dbReference>
<reference evidence="10" key="1">
    <citation type="submission" date="2020-02" db="EMBL/GenBank/DDBJ databases">
        <authorList>
            <person name="Meier V. D."/>
        </authorList>
    </citation>
    <scope>NUCLEOTIDE SEQUENCE</scope>
    <source>
        <strain evidence="10">AVDCRST_MAG86</strain>
    </source>
</reference>
<dbReference type="EMBL" id="CADCWP010000324">
    <property type="protein sequence ID" value="CAA9586501.1"/>
    <property type="molecule type" value="Genomic_DNA"/>
</dbReference>
<dbReference type="InterPro" id="IPR006153">
    <property type="entry name" value="Cation/H_exchanger_TM"/>
</dbReference>
<dbReference type="PROSITE" id="PS50271">
    <property type="entry name" value="ZF_UBP"/>
    <property type="match status" value="1"/>
</dbReference>
<gene>
    <name evidence="10" type="ORF">AVDCRST_MAG86-3610</name>
</gene>
<feature type="transmembrane region" description="Helical" evidence="7">
    <location>
        <begin position="28"/>
        <end position="44"/>
    </location>
</feature>
<evidence type="ECO:0000313" key="10">
    <source>
        <dbReference type="EMBL" id="CAA9586501.1"/>
    </source>
</evidence>
<keyword evidence="4 7" id="KW-0812">Transmembrane</keyword>